<dbReference type="Proteomes" id="UP000008229">
    <property type="component" value="Chromosome"/>
</dbReference>
<comment type="pathway">
    <text evidence="3">Amino-acid biosynthesis; ergothioneine biosynthesis.</text>
</comment>
<dbReference type="InterPro" id="IPR034660">
    <property type="entry name" value="DinB/YfiT-like"/>
</dbReference>
<dbReference type="PANTHER" id="PTHR23150">
    <property type="entry name" value="SULFATASE MODIFYING FACTOR 1, 2"/>
    <property type="match status" value="1"/>
</dbReference>
<dbReference type="NCBIfam" id="TIGR03440">
    <property type="entry name" value="egtB_TIGR03440"/>
    <property type="match status" value="1"/>
</dbReference>
<dbReference type="SUPFAM" id="SSF56436">
    <property type="entry name" value="C-type lectin-like"/>
    <property type="match status" value="1"/>
</dbReference>
<dbReference type="PANTHER" id="PTHR23150:SF36">
    <property type="entry name" value="HERCYNINE OXYGENASE"/>
    <property type="match status" value="1"/>
</dbReference>
<dbReference type="InterPro" id="IPR017806">
    <property type="entry name" value="EgtB"/>
</dbReference>
<dbReference type="SUPFAM" id="SSF109854">
    <property type="entry name" value="DinB/YfiT-like putative metalloenzymes"/>
    <property type="match status" value="1"/>
</dbReference>
<dbReference type="InterPro" id="IPR051043">
    <property type="entry name" value="Sulfatase_Mod_Factor_Kinase"/>
</dbReference>
<evidence type="ECO:0000256" key="2">
    <source>
        <dbReference type="ARBA" id="ARBA00023004"/>
    </source>
</evidence>
<dbReference type="InterPro" id="IPR024775">
    <property type="entry name" value="DinB-like"/>
</dbReference>
<protein>
    <recommendedName>
        <fullName evidence="8">Gamma-glutamyl hercynylcysteine S-oxide synthase</fullName>
    </recommendedName>
</protein>
<feature type="domain" description="DinB-like" evidence="5">
    <location>
        <begin position="24"/>
        <end position="147"/>
    </location>
</feature>
<dbReference type="InterPro" id="IPR042095">
    <property type="entry name" value="SUMF_sf"/>
</dbReference>
<dbReference type="HOGENOM" id="CLU_012431_9_2_11"/>
<reference evidence="6 7" key="1">
    <citation type="journal article" date="2010" name="Stand. Genomic Sci.">
        <title>Complete genome sequence of Conexibacter woesei type strain (ID131577).</title>
        <authorList>
            <person name="Pukall R."/>
            <person name="Lapidus A."/>
            <person name="Glavina Del Rio T."/>
            <person name="Copeland A."/>
            <person name="Tice H."/>
            <person name="Cheng J.-F."/>
            <person name="Lucas S."/>
            <person name="Chen F."/>
            <person name="Nolan M."/>
            <person name="Bruce D."/>
            <person name="Goodwin L."/>
            <person name="Pitluck S."/>
            <person name="Mavromatis K."/>
            <person name="Ivanova N."/>
            <person name="Ovchinnikova G."/>
            <person name="Pati A."/>
            <person name="Chen A."/>
            <person name="Palaniappan K."/>
            <person name="Land M."/>
            <person name="Hauser L."/>
            <person name="Chang Y.-J."/>
            <person name="Jeffries C.D."/>
            <person name="Chain P."/>
            <person name="Meincke L."/>
            <person name="Sims D."/>
            <person name="Brettin T."/>
            <person name="Detter J.C."/>
            <person name="Rohde M."/>
            <person name="Goeker M."/>
            <person name="Bristow J."/>
            <person name="Eisen J.A."/>
            <person name="Markowitz V."/>
            <person name="Kyrpides N.C."/>
            <person name="Klenk H.-P."/>
            <person name="Hugenholtz P."/>
        </authorList>
    </citation>
    <scope>NUCLEOTIDE SEQUENCE [LARGE SCALE GENOMIC DNA]</scope>
    <source>
        <strain evidence="7">DSM 14684 / CIP 108061 / JCM 11494 / NBRC 100937 / ID131577</strain>
    </source>
</reference>
<dbReference type="STRING" id="469383.Cwoe_4693"/>
<organism evidence="6 7">
    <name type="scientific">Conexibacter woesei (strain DSM 14684 / CCUG 47730 / CIP 108061 / JCM 11494 / NBRC 100937 / ID131577)</name>
    <dbReference type="NCBI Taxonomy" id="469383"/>
    <lineage>
        <taxon>Bacteria</taxon>
        <taxon>Bacillati</taxon>
        <taxon>Actinomycetota</taxon>
        <taxon>Thermoleophilia</taxon>
        <taxon>Solirubrobacterales</taxon>
        <taxon>Conexibacteraceae</taxon>
        <taxon>Conexibacter</taxon>
    </lineage>
</organism>
<evidence type="ECO:0000256" key="1">
    <source>
        <dbReference type="ARBA" id="ARBA00023002"/>
    </source>
</evidence>
<keyword evidence="7" id="KW-1185">Reference proteome</keyword>
<gene>
    <name evidence="6" type="ordered locus">Cwoe_4693</name>
</gene>
<evidence type="ECO:0000313" key="6">
    <source>
        <dbReference type="EMBL" id="ADB53106.1"/>
    </source>
</evidence>
<dbReference type="InterPro" id="IPR005532">
    <property type="entry name" value="SUMF_dom"/>
</dbReference>
<dbReference type="InterPro" id="IPR016187">
    <property type="entry name" value="CTDL_fold"/>
</dbReference>
<evidence type="ECO:0008006" key="8">
    <source>
        <dbReference type="Google" id="ProtNLM"/>
    </source>
</evidence>
<sequence>MKDFPSMPSQTAASTSDVDAVVHALTETRARTRVLVGHLDEATLDRVHTPLMSPLVWDLGHIAAFEDLWAVRAFAGEPLLREDLAQVYDAFETPRADRGDVPYLRRREAFDYLDAVRERTLAAIARRGVDPLLHELVIRHEQQHGETMLQTMELARLPAPADALDPPLVDRGAGSGAARSPGVGGLELVTVAAGPATVGAGPVATEGFSYDNERPRHPVGLAAFRIGRTPITNATFLTFVEGGGYERREWWSREAWAWKEEHDIERPSGWTTDGREWRLDSCVPLDPDKPVVHVSWFEADAFARAHGARLPTEAEWEKAATWDHATGAARRHPWGEGDARGRANVDWRRYGTAPVGAYAAGAAPSGCLGMVGDVWEWTASEFRGYPGFVADPYREYSEVFYGPDYRVLRGGSWATRARVATATFRNWDYPQRRQIFAGFRIAKDAP</sequence>
<dbReference type="EMBL" id="CP001854">
    <property type="protein sequence ID" value="ADB53106.1"/>
    <property type="molecule type" value="Genomic_DNA"/>
</dbReference>
<evidence type="ECO:0000259" key="5">
    <source>
        <dbReference type="Pfam" id="PF12867"/>
    </source>
</evidence>
<accession>D3FA11</accession>
<keyword evidence="1" id="KW-0560">Oxidoreductase</keyword>
<evidence type="ECO:0000256" key="3">
    <source>
        <dbReference type="ARBA" id="ARBA00037882"/>
    </source>
</evidence>
<dbReference type="Gene3D" id="1.20.120.450">
    <property type="entry name" value="dinb family like domain"/>
    <property type="match status" value="1"/>
</dbReference>
<reference evidence="7" key="2">
    <citation type="submission" date="2010-01" db="EMBL/GenBank/DDBJ databases">
        <title>The complete genome of Conexibacter woesei DSM 14684.</title>
        <authorList>
            <consortium name="US DOE Joint Genome Institute (JGI-PGF)"/>
            <person name="Lucas S."/>
            <person name="Copeland A."/>
            <person name="Lapidus A."/>
            <person name="Glavina del Rio T."/>
            <person name="Dalin E."/>
            <person name="Tice H."/>
            <person name="Bruce D."/>
            <person name="Goodwin L."/>
            <person name="Pitluck S."/>
            <person name="Kyrpides N."/>
            <person name="Mavromatis K."/>
            <person name="Ivanova N."/>
            <person name="Mikhailova N."/>
            <person name="Chertkov O."/>
            <person name="Brettin T."/>
            <person name="Detter J.C."/>
            <person name="Han C."/>
            <person name="Larimer F."/>
            <person name="Land M."/>
            <person name="Hauser L."/>
            <person name="Markowitz V."/>
            <person name="Cheng J.-F."/>
            <person name="Hugenholtz P."/>
            <person name="Woyke T."/>
            <person name="Wu D."/>
            <person name="Pukall R."/>
            <person name="Steenblock K."/>
            <person name="Schneider S."/>
            <person name="Klenk H.-P."/>
            <person name="Eisen J.A."/>
        </authorList>
    </citation>
    <scope>NUCLEOTIDE SEQUENCE [LARGE SCALE GENOMIC DNA]</scope>
    <source>
        <strain evidence="7">DSM 14684 / CIP 108061 / JCM 11494 / NBRC 100937 / ID131577</strain>
    </source>
</reference>
<proteinExistence type="predicted"/>
<feature type="domain" description="Sulfatase-modifying factor enzyme-like" evidence="4">
    <location>
        <begin position="187"/>
        <end position="443"/>
    </location>
</feature>
<dbReference type="KEGG" id="cwo:Cwoe_4693"/>
<evidence type="ECO:0000313" key="7">
    <source>
        <dbReference type="Proteomes" id="UP000008229"/>
    </source>
</evidence>
<evidence type="ECO:0000259" key="4">
    <source>
        <dbReference type="Pfam" id="PF03781"/>
    </source>
</evidence>
<name>D3FA11_CONWI</name>
<dbReference type="GO" id="GO:0052699">
    <property type="term" value="P:ergothioneine biosynthetic process"/>
    <property type="evidence" value="ECO:0007669"/>
    <property type="project" value="InterPro"/>
</dbReference>
<keyword evidence="2" id="KW-0408">Iron</keyword>
<dbReference type="Pfam" id="PF03781">
    <property type="entry name" value="FGE-sulfatase"/>
    <property type="match status" value="1"/>
</dbReference>
<dbReference type="Gene3D" id="3.90.1580.10">
    <property type="entry name" value="paralog of FGE (formylglycine-generating enzyme)"/>
    <property type="match status" value="1"/>
</dbReference>
<dbReference type="Pfam" id="PF12867">
    <property type="entry name" value="DinB_2"/>
    <property type="match status" value="1"/>
</dbReference>
<dbReference type="eggNOG" id="COG1262">
    <property type="taxonomic scope" value="Bacteria"/>
</dbReference>
<dbReference type="AlphaFoldDB" id="D3FA11"/>